<evidence type="ECO:0000256" key="16">
    <source>
        <dbReference type="SAM" id="SignalP"/>
    </source>
</evidence>
<name>A0A6A6DEP0_9PEZI</name>
<dbReference type="OrthoDB" id="3065412at2759"/>
<keyword evidence="8 15" id="KW-0479">Metal-binding</keyword>
<evidence type="ECO:0000256" key="9">
    <source>
        <dbReference type="ARBA" id="ARBA00022729"/>
    </source>
</evidence>
<evidence type="ECO:0000256" key="8">
    <source>
        <dbReference type="ARBA" id="ARBA00022723"/>
    </source>
</evidence>
<evidence type="ECO:0000256" key="15">
    <source>
        <dbReference type="PROSITE-ProRule" id="PRU01356"/>
    </source>
</evidence>
<dbReference type="PANTHER" id="PTHR37928:SF2">
    <property type="entry name" value="GPI ANCHORED CFEM DOMAIN PROTEIN (AFU_ORTHOLOGUE AFUA_6G10580)"/>
    <property type="match status" value="1"/>
</dbReference>
<dbReference type="GO" id="GO:0005886">
    <property type="term" value="C:plasma membrane"/>
    <property type="evidence" value="ECO:0007669"/>
    <property type="project" value="UniProtKB-SubCell"/>
</dbReference>
<keyword evidence="11" id="KW-0472">Membrane</keyword>
<evidence type="ECO:0000256" key="10">
    <source>
        <dbReference type="ARBA" id="ARBA00023004"/>
    </source>
</evidence>
<organism evidence="18 19">
    <name type="scientific">Zopfia rhizophila CBS 207.26</name>
    <dbReference type="NCBI Taxonomy" id="1314779"/>
    <lineage>
        <taxon>Eukaryota</taxon>
        <taxon>Fungi</taxon>
        <taxon>Dikarya</taxon>
        <taxon>Ascomycota</taxon>
        <taxon>Pezizomycotina</taxon>
        <taxon>Dothideomycetes</taxon>
        <taxon>Dothideomycetes incertae sedis</taxon>
        <taxon>Zopfiaceae</taxon>
        <taxon>Zopfia</taxon>
    </lineage>
</organism>
<evidence type="ECO:0000256" key="7">
    <source>
        <dbReference type="ARBA" id="ARBA00022622"/>
    </source>
</evidence>
<comment type="caution">
    <text evidence="15">Lacks conserved residue(s) required for the propagation of feature annotation.</text>
</comment>
<dbReference type="Proteomes" id="UP000800200">
    <property type="component" value="Unassembled WGS sequence"/>
</dbReference>
<keyword evidence="4" id="KW-1003">Cell membrane</keyword>
<evidence type="ECO:0000256" key="11">
    <source>
        <dbReference type="ARBA" id="ARBA00023136"/>
    </source>
</evidence>
<evidence type="ECO:0000256" key="4">
    <source>
        <dbReference type="ARBA" id="ARBA00022475"/>
    </source>
</evidence>
<keyword evidence="6 15" id="KW-0349">Heme</keyword>
<feature type="disulfide bond" evidence="15">
    <location>
        <begin position="40"/>
        <end position="47"/>
    </location>
</feature>
<dbReference type="InterPro" id="IPR051735">
    <property type="entry name" value="CFEM_domain"/>
</dbReference>
<gene>
    <name evidence="18" type="ORF">K469DRAFT_722069</name>
</gene>
<proteinExistence type="inferred from homology"/>
<evidence type="ECO:0000256" key="1">
    <source>
        <dbReference type="ARBA" id="ARBA00004609"/>
    </source>
</evidence>
<evidence type="ECO:0000256" key="6">
    <source>
        <dbReference type="ARBA" id="ARBA00022617"/>
    </source>
</evidence>
<feature type="binding site" description="axial binding residue" evidence="15">
    <location>
        <position position="44"/>
    </location>
    <ligand>
        <name>heme</name>
        <dbReference type="ChEBI" id="CHEBI:30413"/>
    </ligand>
    <ligandPart>
        <name>Fe</name>
        <dbReference type="ChEBI" id="CHEBI:18248"/>
    </ligandPart>
</feature>
<dbReference type="EMBL" id="ML994703">
    <property type="protein sequence ID" value="KAF2176679.1"/>
    <property type="molecule type" value="Genomic_DNA"/>
</dbReference>
<protein>
    <recommendedName>
        <fullName evidence="17">CFEM domain-containing protein</fullName>
    </recommendedName>
</protein>
<keyword evidence="14" id="KW-0449">Lipoprotein</keyword>
<keyword evidence="13" id="KW-0325">Glycoprotein</keyword>
<sequence>MRFSSVAIVAALSSLALAQNLLDQLPKCAQDCVGSNFGGCNPFDIPCVCKNKDLISNLSCCVSTKCSQQEQDATIKFAIDLCKAYNIEVPTSASCSAGASSTSAASVSSGASNASSVTSEASTQAPVTAITGASSASTPAAQSTGAAALHTAGAGFGMGVAMAGFFAAL</sequence>
<dbReference type="GO" id="GO:0098552">
    <property type="term" value="C:side of membrane"/>
    <property type="evidence" value="ECO:0007669"/>
    <property type="project" value="UniProtKB-KW"/>
</dbReference>
<dbReference type="InterPro" id="IPR008427">
    <property type="entry name" value="Extracellular_membr_CFEM_dom"/>
</dbReference>
<evidence type="ECO:0000256" key="5">
    <source>
        <dbReference type="ARBA" id="ARBA00022525"/>
    </source>
</evidence>
<dbReference type="GO" id="GO:0005576">
    <property type="term" value="C:extracellular region"/>
    <property type="evidence" value="ECO:0007669"/>
    <property type="project" value="UniProtKB-SubCell"/>
</dbReference>
<feature type="domain" description="CFEM" evidence="17">
    <location>
        <begin position="1"/>
        <end position="109"/>
    </location>
</feature>
<dbReference type="Pfam" id="PF05730">
    <property type="entry name" value="CFEM"/>
    <property type="match status" value="1"/>
</dbReference>
<comment type="similarity">
    <text evidence="3">Belongs to the RBT5 family.</text>
</comment>
<evidence type="ECO:0000256" key="12">
    <source>
        <dbReference type="ARBA" id="ARBA00023157"/>
    </source>
</evidence>
<accession>A0A6A6DEP0</accession>
<comment type="subcellular location">
    <subcellularLocation>
        <location evidence="1">Cell membrane</location>
        <topology evidence="1">Lipid-anchor</topology>
        <topology evidence="1">GPI-anchor</topology>
    </subcellularLocation>
    <subcellularLocation>
        <location evidence="2">Secreted</location>
    </subcellularLocation>
</comment>
<evidence type="ECO:0000256" key="14">
    <source>
        <dbReference type="ARBA" id="ARBA00023288"/>
    </source>
</evidence>
<feature type="disulfide bond" evidence="15">
    <location>
        <begin position="49"/>
        <end position="82"/>
    </location>
</feature>
<evidence type="ECO:0000313" key="19">
    <source>
        <dbReference type="Proteomes" id="UP000800200"/>
    </source>
</evidence>
<dbReference type="PANTHER" id="PTHR37928">
    <property type="entry name" value="CFEM DOMAIN PROTEIN (AFU_ORTHOLOGUE AFUA_6G14090)"/>
    <property type="match status" value="1"/>
</dbReference>
<evidence type="ECO:0000256" key="3">
    <source>
        <dbReference type="ARBA" id="ARBA00010031"/>
    </source>
</evidence>
<evidence type="ECO:0000256" key="2">
    <source>
        <dbReference type="ARBA" id="ARBA00004613"/>
    </source>
</evidence>
<evidence type="ECO:0000259" key="17">
    <source>
        <dbReference type="PROSITE" id="PS52012"/>
    </source>
</evidence>
<keyword evidence="5" id="KW-0964">Secreted</keyword>
<dbReference type="PROSITE" id="PS52012">
    <property type="entry name" value="CFEM"/>
    <property type="match status" value="1"/>
</dbReference>
<dbReference type="SMART" id="SM00747">
    <property type="entry name" value="CFEM"/>
    <property type="match status" value="1"/>
</dbReference>
<keyword evidence="12 15" id="KW-1015">Disulfide bond</keyword>
<keyword evidence="19" id="KW-1185">Reference proteome</keyword>
<keyword evidence="7" id="KW-0336">GPI-anchor</keyword>
<dbReference type="GO" id="GO:0046872">
    <property type="term" value="F:metal ion binding"/>
    <property type="evidence" value="ECO:0007669"/>
    <property type="project" value="UniProtKB-UniRule"/>
</dbReference>
<feature type="chain" id="PRO_5025633498" description="CFEM domain-containing protein" evidence="16">
    <location>
        <begin position="19"/>
        <end position="169"/>
    </location>
</feature>
<evidence type="ECO:0000313" key="18">
    <source>
        <dbReference type="EMBL" id="KAF2176679.1"/>
    </source>
</evidence>
<reference evidence="18" key="1">
    <citation type="journal article" date="2020" name="Stud. Mycol.">
        <title>101 Dothideomycetes genomes: a test case for predicting lifestyles and emergence of pathogens.</title>
        <authorList>
            <person name="Haridas S."/>
            <person name="Albert R."/>
            <person name="Binder M."/>
            <person name="Bloem J."/>
            <person name="Labutti K."/>
            <person name="Salamov A."/>
            <person name="Andreopoulos B."/>
            <person name="Baker S."/>
            <person name="Barry K."/>
            <person name="Bills G."/>
            <person name="Bluhm B."/>
            <person name="Cannon C."/>
            <person name="Castanera R."/>
            <person name="Culley D."/>
            <person name="Daum C."/>
            <person name="Ezra D."/>
            <person name="Gonzalez J."/>
            <person name="Henrissat B."/>
            <person name="Kuo A."/>
            <person name="Liang C."/>
            <person name="Lipzen A."/>
            <person name="Lutzoni F."/>
            <person name="Magnuson J."/>
            <person name="Mondo S."/>
            <person name="Nolan M."/>
            <person name="Ohm R."/>
            <person name="Pangilinan J."/>
            <person name="Park H.-J."/>
            <person name="Ramirez L."/>
            <person name="Alfaro M."/>
            <person name="Sun H."/>
            <person name="Tritt A."/>
            <person name="Yoshinaga Y."/>
            <person name="Zwiers L.-H."/>
            <person name="Turgeon B."/>
            <person name="Goodwin S."/>
            <person name="Spatafora J."/>
            <person name="Crous P."/>
            <person name="Grigoriev I."/>
        </authorList>
    </citation>
    <scope>NUCLEOTIDE SEQUENCE</scope>
    <source>
        <strain evidence="18">CBS 207.26</strain>
    </source>
</reference>
<evidence type="ECO:0000256" key="13">
    <source>
        <dbReference type="ARBA" id="ARBA00023180"/>
    </source>
</evidence>
<feature type="signal peptide" evidence="16">
    <location>
        <begin position="1"/>
        <end position="18"/>
    </location>
</feature>
<keyword evidence="9 16" id="KW-0732">Signal</keyword>
<keyword evidence="10 15" id="KW-0408">Iron</keyword>
<dbReference type="AlphaFoldDB" id="A0A6A6DEP0"/>